<dbReference type="Proteomes" id="UP000008075">
    <property type="component" value="Chromosome"/>
</dbReference>
<dbReference type="KEGG" id="xne:XNC1_2068"/>
<proteinExistence type="predicted"/>
<gene>
    <name evidence="1" type="ordered locus">XNC1_2068</name>
</gene>
<dbReference type="STRING" id="406817.XNC1_2068"/>
<organism evidence="1 2">
    <name type="scientific">Xenorhabdus nematophila (strain ATCC 19061 / DSM 3370 / CCUG 14189 / LMG 1036 / NCIMB 9965 / AN6)</name>
    <dbReference type="NCBI Taxonomy" id="406817"/>
    <lineage>
        <taxon>Bacteria</taxon>
        <taxon>Pseudomonadati</taxon>
        <taxon>Pseudomonadota</taxon>
        <taxon>Gammaproteobacteria</taxon>
        <taxon>Enterobacterales</taxon>
        <taxon>Morganellaceae</taxon>
        <taxon>Xenorhabdus</taxon>
    </lineage>
</organism>
<evidence type="ECO:0000313" key="1">
    <source>
        <dbReference type="EMBL" id="CBJ90128.1"/>
    </source>
</evidence>
<evidence type="ECO:0000313" key="2">
    <source>
        <dbReference type="Proteomes" id="UP000008075"/>
    </source>
</evidence>
<dbReference type="AlphaFoldDB" id="D3VEL6"/>
<sequence length="81" mass="9350">MNLFSCGLRSLSHYDNKLNKLTLLLDDDEIEIFHVQNISKDMEWQIEPNKYCSLSAGTLLFSSRKLPIFLVLAVHVLQDIL</sequence>
<protein>
    <submittedName>
        <fullName evidence="1">Uncharacterized protein</fullName>
    </submittedName>
</protein>
<name>D3VEL6_XENNA</name>
<dbReference type="EMBL" id="FN667742">
    <property type="protein sequence ID" value="CBJ90128.1"/>
    <property type="molecule type" value="Genomic_DNA"/>
</dbReference>
<reference evidence="1 2" key="1">
    <citation type="journal article" date="2011" name="PLoS ONE">
        <title>The entomopathogenic bacterial endosymbionts xenorhabdus and photorhabdus: convergent lifestyles from divergent genomes.</title>
        <authorList>
            <person name="Chaston J.M."/>
            <person name="Suen G."/>
            <person name="Tucker S.L."/>
            <person name="Andersen A.W."/>
            <person name="Bhasin A."/>
            <person name="Bode E."/>
            <person name="Bode H.B."/>
            <person name="Brachmann A.O."/>
            <person name="Cowles C.E."/>
            <person name="Cowles K.N."/>
            <person name="Darby C."/>
            <person name="de Leon L."/>
            <person name="Drace K."/>
            <person name="Du Z."/>
            <person name="Givaudan A."/>
            <person name="Herbert Tran E.E."/>
            <person name="Jewell K.A."/>
            <person name="Knack J.J."/>
            <person name="Krasomil-Osterfeld K.C."/>
            <person name="Kukor R."/>
            <person name="Lanois A."/>
            <person name="Latreille P."/>
            <person name="Leimgruber N.K."/>
            <person name="Lipke C.M."/>
            <person name="Liu R."/>
            <person name="Lu X."/>
            <person name="Martens E.C."/>
            <person name="Marri P.R."/>
            <person name="Medigue C."/>
            <person name="Menard M.L."/>
            <person name="Miller N.M."/>
            <person name="Morales-Soto N."/>
            <person name="Norton S."/>
            <person name="Ogier J.C."/>
            <person name="Orchard S.S."/>
            <person name="Park D."/>
            <person name="Park Y."/>
            <person name="Qurollo B.A."/>
            <person name="Sugar D.R."/>
            <person name="Richards G.R."/>
            <person name="Rouy Z."/>
            <person name="Slominski B."/>
            <person name="Slominski K."/>
            <person name="Snyder H."/>
            <person name="Tjaden B.C."/>
            <person name="van der Hoeven R."/>
            <person name="Welch R.D."/>
            <person name="Wheeler C."/>
            <person name="Xiang B."/>
            <person name="Barbazuk B."/>
            <person name="Gaudriault S."/>
            <person name="Goodner B."/>
            <person name="Slater S.C."/>
            <person name="Forst S."/>
            <person name="Goldman B.S."/>
            <person name="Goodrich-Blair H."/>
        </authorList>
    </citation>
    <scope>NUCLEOTIDE SEQUENCE [LARGE SCALE GENOMIC DNA]</scope>
    <source>
        <strain evidence="2">ATCC 19061 / DSM 3370 / CCUG 14189 / LMG 1036 / NCIMB 9965 / AN6</strain>
    </source>
</reference>
<dbReference type="HOGENOM" id="CLU_2573102_0_0_6"/>
<keyword evidence="2" id="KW-1185">Reference proteome</keyword>
<accession>D3VEL6</accession>